<protein>
    <submittedName>
        <fullName evidence="2">Uncharacterized protein</fullName>
    </submittedName>
</protein>
<evidence type="ECO:0000256" key="1">
    <source>
        <dbReference type="SAM" id="Coils"/>
    </source>
</evidence>
<feature type="coiled-coil region" evidence="1">
    <location>
        <begin position="141"/>
        <end position="168"/>
    </location>
</feature>
<keyword evidence="1" id="KW-0175">Coiled coil</keyword>
<feature type="coiled-coil region" evidence="1">
    <location>
        <begin position="214"/>
        <end position="241"/>
    </location>
</feature>
<proteinExistence type="predicted"/>
<dbReference type="EMBL" id="UOGL01000040">
    <property type="protein sequence ID" value="VAX36199.1"/>
    <property type="molecule type" value="Genomic_DNA"/>
</dbReference>
<reference evidence="2" key="1">
    <citation type="submission" date="2018-06" db="EMBL/GenBank/DDBJ databases">
        <authorList>
            <person name="Zhirakovskaya E."/>
        </authorList>
    </citation>
    <scope>NUCLEOTIDE SEQUENCE</scope>
</reference>
<evidence type="ECO:0000313" key="2">
    <source>
        <dbReference type="EMBL" id="VAX36199.1"/>
    </source>
</evidence>
<feature type="non-terminal residue" evidence="2">
    <location>
        <position position="1"/>
    </location>
</feature>
<dbReference type="AlphaFoldDB" id="A0A3B1D217"/>
<gene>
    <name evidence="2" type="ORF">MNBD_PLANCTO02-1219</name>
</gene>
<name>A0A3B1D217_9ZZZZ</name>
<accession>A0A3B1D217</accession>
<organism evidence="2">
    <name type="scientific">hydrothermal vent metagenome</name>
    <dbReference type="NCBI Taxonomy" id="652676"/>
    <lineage>
        <taxon>unclassified sequences</taxon>
        <taxon>metagenomes</taxon>
        <taxon>ecological metagenomes</taxon>
    </lineage>
</organism>
<sequence>KLQTEQEAFEAEQKQLKKELQQEQSIFENRMRFQQDHLTKLRQELEQVQKDIRIEQQQYRQLAEEQEKQSQRRAQQLAKYRQRLEKRDASLSRTEELLKKDRQVFEAESSRDKIRFKNNRETWEEERLTQRADIKRQQEMLALHAENLEGRKERLDRLRSELEETHQETLTMKIALEEAWAQFSQAAGSDTSQQKVDASRQALDGHYQQVLTTCAQQRDELSRAQIEFNEQQAAFREEQKRLADWLENREEKFQVWEESLRKDTHQLETSIANWNAHHDQRTKERAEAEILIRDLLQQLSGTAIIQTDAA</sequence>
<feature type="coiled-coil region" evidence="1">
    <location>
        <begin position="2"/>
        <end position="87"/>
    </location>
</feature>